<proteinExistence type="predicted"/>
<organism evidence="2 3">
    <name type="scientific">Dorcoceras hygrometricum</name>
    <dbReference type="NCBI Taxonomy" id="472368"/>
    <lineage>
        <taxon>Eukaryota</taxon>
        <taxon>Viridiplantae</taxon>
        <taxon>Streptophyta</taxon>
        <taxon>Embryophyta</taxon>
        <taxon>Tracheophyta</taxon>
        <taxon>Spermatophyta</taxon>
        <taxon>Magnoliopsida</taxon>
        <taxon>eudicotyledons</taxon>
        <taxon>Gunneridae</taxon>
        <taxon>Pentapetalae</taxon>
        <taxon>asterids</taxon>
        <taxon>lamiids</taxon>
        <taxon>Lamiales</taxon>
        <taxon>Gesneriaceae</taxon>
        <taxon>Didymocarpoideae</taxon>
        <taxon>Trichosporeae</taxon>
        <taxon>Loxocarpinae</taxon>
        <taxon>Dorcoceras</taxon>
    </lineage>
</organism>
<evidence type="ECO:0000259" key="1">
    <source>
        <dbReference type="Pfam" id="PF05003"/>
    </source>
</evidence>
<dbReference type="EMBL" id="KV017149">
    <property type="protein sequence ID" value="KZV19034.1"/>
    <property type="molecule type" value="Genomic_DNA"/>
</dbReference>
<protein>
    <recommendedName>
        <fullName evidence="1">DUF668 domain-containing protein</fullName>
    </recommendedName>
</protein>
<feature type="domain" description="DUF668" evidence="1">
    <location>
        <begin position="44"/>
        <end position="129"/>
    </location>
</feature>
<dbReference type="AlphaFoldDB" id="A0A2Z7AIK8"/>
<gene>
    <name evidence="2" type="ORF">F511_08462</name>
</gene>
<dbReference type="PANTHER" id="PTHR31730:SF2">
    <property type="entry name" value="PROTEIN PSK SIMULATOR 3"/>
    <property type="match status" value="1"/>
</dbReference>
<sequence>MEDVMGQLVDIVLFLNQEINNNLGNPAVVDGRRSENGSHGSQQTLGDAGLALHYANIILQIDSIVSRSSSMSPNSRDTLYQSLPPNVKASLRSKLQSFKIEKELTVTEIKDEMEKTLSWLVPTATNTAKAHHGFGWVGEWANTGSEQNRRTASPIDVMTIETLQHADRQKTEAYIVDLLLWLNYLVSRSKSRPKSISIAKITPTIESEEQSIHTKNYSVASPSSCKDDQDLILHRIDTGLGDDLQLDLIDRVEIEYS</sequence>
<dbReference type="InterPro" id="IPR007700">
    <property type="entry name" value="DUF668"/>
</dbReference>
<keyword evidence="3" id="KW-1185">Reference proteome</keyword>
<dbReference type="PANTHER" id="PTHR31730">
    <property type="entry name" value="OS01G0873900 PROTEIN"/>
    <property type="match status" value="1"/>
</dbReference>
<dbReference type="OrthoDB" id="2020544at2759"/>
<dbReference type="GO" id="GO:0045927">
    <property type="term" value="P:positive regulation of growth"/>
    <property type="evidence" value="ECO:0007669"/>
    <property type="project" value="InterPro"/>
</dbReference>
<dbReference type="Pfam" id="PF05003">
    <property type="entry name" value="DUF668"/>
    <property type="match status" value="1"/>
</dbReference>
<evidence type="ECO:0000313" key="2">
    <source>
        <dbReference type="EMBL" id="KZV19034.1"/>
    </source>
</evidence>
<dbReference type="InterPro" id="IPR045021">
    <property type="entry name" value="PSI1/2/3"/>
</dbReference>
<dbReference type="Proteomes" id="UP000250235">
    <property type="component" value="Unassembled WGS sequence"/>
</dbReference>
<name>A0A2Z7AIK8_9LAMI</name>
<accession>A0A2Z7AIK8</accession>
<evidence type="ECO:0000313" key="3">
    <source>
        <dbReference type="Proteomes" id="UP000250235"/>
    </source>
</evidence>
<reference evidence="2 3" key="1">
    <citation type="journal article" date="2015" name="Proc. Natl. Acad. Sci. U.S.A.">
        <title>The resurrection genome of Boea hygrometrica: A blueprint for survival of dehydration.</title>
        <authorList>
            <person name="Xiao L."/>
            <person name="Yang G."/>
            <person name="Zhang L."/>
            <person name="Yang X."/>
            <person name="Zhao S."/>
            <person name="Ji Z."/>
            <person name="Zhou Q."/>
            <person name="Hu M."/>
            <person name="Wang Y."/>
            <person name="Chen M."/>
            <person name="Xu Y."/>
            <person name="Jin H."/>
            <person name="Xiao X."/>
            <person name="Hu G."/>
            <person name="Bao F."/>
            <person name="Hu Y."/>
            <person name="Wan P."/>
            <person name="Li L."/>
            <person name="Deng X."/>
            <person name="Kuang T."/>
            <person name="Xiang C."/>
            <person name="Zhu J.K."/>
            <person name="Oliver M.J."/>
            <person name="He Y."/>
        </authorList>
    </citation>
    <scope>NUCLEOTIDE SEQUENCE [LARGE SCALE GENOMIC DNA]</scope>
    <source>
        <strain evidence="3">cv. XS01</strain>
    </source>
</reference>